<dbReference type="Pfam" id="PF04977">
    <property type="entry name" value="DivIC"/>
    <property type="match status" value="1"/>
</dbReference>
<feature type="coiled-coil region" evidence="1">
    <location>
        <begin position="24"/>
        <end position="51"/>
    </location>
</feature>
<feature type="compositionally biased region" description="Low complexity" evidence="2">
    <location>
        <begin position="141"/>
        <end position="170"/>
    </location>
</feature>
<protein>
    <submittedName>
        <fullName evidence="3">Cell division protein FtsB</fullName>
    </submittedName>
</protein>
<evidence type="ECO:0000256" key="2">
    <source>
        <dbReference type="SAM" id="MobiDB-lite"/>
    </source>
</evidence>
<comment type="caution">
    <text evidence="3">The sequence shown here is derived from an EMBL/GenBank/DDBJ whole genome shotgun (WGS) entry which is preliminary data.</text>
</comment>
<dbReference type="EMBL" id="RKHQ01000001">
    <property type="protein sequence ID" value="ROR95863.1"/>
    <property type="molecule type" value="Genomic_DNA"/>
</dbReference>
<reference evidence="3 4" key="1">
    <citation type="submission" date="2018-11" db="EMBL/GenBank/DDBJ databases">
        <title>Sequencing the genomes of 1000 actinobacteria strains.</title>
        <authorList>
            <person name="Klenk H.-P."/>
        </authorList>
    </citation>
    <scope>NUCLEOTIDE SEQUENCE [LARGE SCALE GENOMIC DNA]</scope>
    <source>
        <strain evidence="3 4">DSM 13521</strain>
    </source>
</reference>
<evidence type="ECO:0000313" key="3">
    <source>
        <dbReference type="EMBL" id="ROR95863.1"/>
    </source>
</evidence>
<keyword evidence="3" id="KW-0132">Cell division</keyword>
<keyword evidence="4" id="KW-1185">Reference proteome</keyword>
<sequence length="178" mass="18724">MRTLGVVLALLVAFIILAPTLRAYVAQQEQLRELNGQLAQTQERIAATEAELARWQDPEFIKAQARDRFSYTLPGETLYRVIDPETVTGDGTSTEDDGDSRAGYEPSVADPWYVSVWYSVDVAGAAAETMRTEAAERAASDEAPAGTDEAPAEGGEGADPATGTDATGTDPGEGGAAG</sequence>
<proteinExistence type="predicted"/>
<dbReference type="RefSeq" id="WP_123738119.1">
    <property type="nucleotide sequence ID" value="NZ_CALFQU010000020.1"/>
</dbReference>
<dbReference type="InterPro" id="IPR007060">
    <property type="entry name" value="FtsL/DivIC"/>
</dbReference>
<evidence type="ECO:0000313" key="4">
    <source>
        <dbReference type="Proteomes" id="UP000275356"/>
    </source>
</evidence>
<dbReference type="GO" id="GO:0051301">
    <property type="term" value="P:cell division"/>
    <property type="evidence" value="ECO:0007669"/>
    <property type="project" value="UniProtKB-KW"/>
</dbReference>
<keyword evidence="3" id="KW-0131">Cell cycle</keyword>
<name>A0A3N2D7U7_9MICO</name>
<dbReference type="OrthoDB" id="5187715at2"/>
<keyword evidence="1" id="KW-0175">Coiled coil</keyword>
<organism evidence="3 4">
    <name type="scientific">Salana multivorans</name>
    <dbReference type="NCBI Taxonomy" id="120377"/>
    <lineage>
        <taxon>Bacteria</taxon>
        <taxon>Bacillati</taxon>
        <taxon>Actinomycetota</taxon>
        <taxon>Actinomycetes</taxon>
        <taxon>Micrococcales</taxon>
        <taxon>Beutenbergiaceae</taxon>
        <taxon>Salana</taxon>
    </lineage>
</organism>
<accession>A0A3N2D7U7</accession>
<evidence type="ECO:0000256" key="1">
    <source>
        <dbReference type="SAM" id="Coils"/>
    </source>
</evidence>
<gene>
    <name evidence="3" type="ORF">EDD28_0426</name>
</gene>
<dbReference type="Proteomes" id="UP000275356">
    <property type="component" value="Unassembled WGS sequence"/>
</dbReference>
<feature type="region of interest" description="Disordered" evidence="2">
    <location>
        <begin position="133"/>
        <end position="178"/>
    </location>
</feature>
<dbReference type="AlphaFoldDB" id="A0A3N2D7U7"/>
<feature type="region of interest" description="Disordered" evidence="2">
    <location>
        <begin position="83"/>
        <end position="106"/>
    </location>
</feature>